<evidence type="ECO:0000256" key="5">
    <source>
        <dbReference type="ARBA" id="ARBA00023136"/>
    </source>
</evidence>
<evidence type="ECO:0000256" key="2">
    <source>
        <dbReference type="ARBA" id="ARBA00022475"/>
    </source>
</evidence>
<dbReference type="InterPro" id="IPR025640">
    <property type="entry name" value="GYF_2"/>
</dbReference>
<gene>
    <name evidence="9" type="ORF">B0680_00430</name>
</gene>
<evidence type="ECO:0000259" key="7">
    <source>
        <dbReference type="Pfam" id="PF06271"/>
    </source>
</evidence>
<keyword evidence="4 6" id="KW-1133">Transmembrane helix</keyword>
<evidence type="ECO:0000256" key="4">
    <source>
        <dbReference type="ARBA" id="ARBA00022989"/>
    </source>
</evidence>
<keyword evidence="5 6" id="KW-0472">Membrane</keyword>
<dbReference type="Pfam" id="PF14237">
    <property type="entry name" value="GYF_2"/>
    <property type="match status" value="1"/>
</dbReference>
<dbReference type="InterPro" id="IPR010432">
    <property type="entry name" value="RDD"/>
</dbReference>
<evidence type="ECO:0000256" key="6">
    <source>
        <dbReference type="SAM" id="Phobius"/>
    </source>
</evidence>
<dbReference type="OrthoDB" id="8612316at2"/>
<dbReference type="EMBL" id="MUYU01000002">
    <property type="protein sequence ID" value="OOS26286.1"/>
    <property type="molecule type" value="Genomic_DNA"/>
</dbReference>
<keyword evidence="10" id="KW-1185">Reference proteome</keyword>
<dbReference type="PANTHER" id="PTHR36115:SF4">
    <property type="entry name" value="MEMBRANE PROTEIN"/>
    <property type="match status" value="1"/>
</dbReference>
<evidence type="ECO:0000313" key="9">
    <source>
        <dbReference type="EMBL" id="OOS26286.1"/>
    </source>
</evidence>
<feature type="domain" description="GYF" evidence="8">
    <location>
        <begin position="4"/>
        <end position="49"/>
    </location>
</feature>
<keyword evidence="3 6" id="KW-0812">Transmembrane</keyword>
<dbReference type="STRING" id="470453.B0680_00430"/>
<dbReference type="Pfam" id="PF06271">
    <property type="entry name" value="RDD"/>
    <property type="match status" value="1"/>
</dbReference>
<comment type="caution">
    <text evidence="9">The sequence shown here is derived from an EMBL/GenBank/DDBJ whole genome shotgun (WGS) entry which is preliminary data.</text>
</comment>
<feature type="transmembrane region" description="Helical" evidence="6">
    <location>
        <begin position="130"/>
        <end position="157"/>
    </location>
</feature>
<dbReference type="PANTHER" id="PTHR36115">
    <property type="entry name" value="PROLINE-RICH ANTIGEN HOMOLOG-RELATED"/>
    <property type="match status" value="1"/>
</dbReference>
<sequence length="309" mass="34280">MKIYLARNNVQAGPYTLDELNTMLASGEVLLDDLAWHSGMSGWQRLGDLTNNQYRYEPVGQVAPAKPTVREVKSFGDNPDFRPTDNALPKQDANKRVSVAELYGRKEPSTAQQPTATPQPQVRTQATGDIVYATIGARFMAVMVNFVLFLLTLLPFLQNFMSLNPDPVKLNTGDFATRMAYAQELAAQISPQTMTLTTALLMAYVVIQLILIIARGQSFGKMVAGIRTVDAKTFEIPSFFKRVIVRVGVLFVIYQLASGLPVPINLSLILLMINYFIAGRNHQRQGWHDKLAGTVVVKTSSRPFKAKTK</sequence>
<dbReference type="Proteomes" id="UP000189800">
    <property type="component" value="Unassembled WGS sequence"/>
</dbReference>
<name>A0A1T0CVB5_9GAMM</name>
<evidence type="ECO:0000259" key="8">
    <source>
        <dbReference type="Pfam" id="PF14237"/>
    </source>
</evidence>
<dbReference type="GO" id="GO:0005886">
    <property type="term" value="C:plasma membrane"/>
    <property type="evidence" value="ECO:0007669"/>
    <property type="project" value="UniProtKB-SubCell"/>
</dbReference>
<evidence type="ECO:0000256" key="3">
    <source>
        <dbReference type="ARBA" id="ARBA00022692"/>
    </source>
</evidence>
<dbReference type="RefSeq" id="WP_078253083.1">
    <property type="nucleotide sequence ID" value="NZ_MUYU01000002.1"/>
</dbReference>
<protein>
    <submittedName>
        <fullName evidence="9">Transporter</fullName>
    </submittedName>
</protein>
<dbReference type="InterPro" id="IPR051791">
    <property type="entry name" value="Pra-immunoreactive"/>
</dbReference>
<accession>A0A1T0CVB5</accession>
<feature type="transmembrane region" description="Helical" evidence="6">
    <location>
        <begin position="260"/>
        <end position="278"/>
    </location>
</feature>
<feature type="domain" description="RDD" evidence="7">
    <location>
        <begin position="132"/>
        <end position="293"/>
    </location>
</feature>
<evidence type="ECO:0000313" key="10">
    <source>
        <dbReference type="Proteomes" id="UP000189800"/>
    </source>
</evidence>
<keyword evidence="2" id="KW-1003">Cell membrane</keyword>
<comment type="subcellular location">
    <subcellularLocation>
        <location evidence="1">Cell membrane</location>
        <topology evidence="1">Multi-pass membrane protein</topology>
    </subcellularLocation>
</comment>
<proteinExistence type="predicted"/>
<feature type="transmembrane region" description="Helical" evidence="6">
    <location>
        <begin position="194"/>
        <end position="214"/>
    </location>
</feature>
<reference evidence="9 10" key="1">
    <citation type="submission" date="2017-02" db="EMBL/GenBank/DDBJ databases">
        <title>Draft genome sequence of Moraxella pluranimalium CCUG 54913T type strain.</title>
        <authorList>
            <person name="Salva-Serra F."/>
            <person name="Engstrom-Jakobsson H."/>
            <person name="Thorell K."/>
            <person name="Jaen-Luchoro D."/>
            <person name="Gonzales-Siles L."/>
            <person name="Karlsson R."/>
            <person name="Yazdan S."/>
            <person name="Boulund F."/>
            <person name="Johnning A."/>
            <person name="Engstrand L."/>
            <person name="Kristiansson E."/>
            <person name="Moore E."/>
        </authorList>
    </citation>
    <scope>NUCLEOTIDE SEQUENCE [LARGE SCALE GENOMIC DNA]</scope>
    <source>
        <strain evidence="9 10">CCUG 54913</strain>
    </source>
</reference>
<dbReference type="AlphaFoldDB" id="A0A1T0CVB5"/>
<evidence type="ECO:0000256" key="1">
    <source>
        <dbReference type="ARBA" id="ARBA00004651"/>
    </source>
</evidence>
<organism evidence="9 10">
    <name type="scientific">Moraxella pluranimalium</name>
    <dbReference type="NCBI Taxonomy" id="470453"/>
    <lineage>
        <taxon>Bacteria</taxon>
        <taxon>Pseudomonadati</taxon>
        <taxon>Pseudomonadota</taxon>
        <taxon>Gammaproteobacteria</taxon>
        <taxon>Moraxellales</taxon>
        <taxon>Moraxellaceae</taxon>
        <taxon>Moraxella</taxon>
    </lineage>
</organism>